<proteinExistence type="predicted"/>
<dbReference type="Proteomes" id="UP000069771">
    <property type="component" value="Chromosome"/>
</dbReference>
<keyword evidence="2" id="KW-1185">Reference proteome</keyword>
<dbReference type="KEGG" id="fro:AALO17_25600"/>
<protein>
    <submittedName>
        <fullName evidence="1">Uncharacterized protein</fullName>
    </submittedName>
</protein>
<name>A0A140DYG7_9FIRM</name>
<dbReference type="AlphaFoldDB" id="A0A140DYG7"/>
<accession>A0A140DYG7</accession>
<reference evidence="1 2" key="1">
    <citation type="journal article" date="2016" name="Gut Pathog.">
        <title>Whole genome sequencing of "Faecalibaculum rodentium" ALO17, isolated from C57BL/6J laboratory mouse feces.</title>
        <authorList>
            <person name="Lim S."/>
            <person name="Chang D.H."/>
            <person name="Ahn S."/>
            <person name="Kim B.C."/>
        </authorList>
    </citation>
    <scope>NUCLEOTIDE SEQUENCE [LARGE SCALE GENOMIC DNA]</scope>
    <source>
        <strain evidence="1 2">Alo17</strain>
    </source>
</reference>
<evidence type="ECO:0000313" key="1">
    <source>
        <dbReference type="EMBL" id="AMK55694.1"/>
    </source>
</evidence>
<dbReference type="EMBL" id="CP011391">
    <property type="protein sequence ID" value="AMK55694.1"/>
    <property type="molecule type" value="Genomic_DNA"/>
</dbReference>
<sequence>MQWMFSPVSQDPVCDRITLMASSKEGIPGPGRESLPEE</sequence>
<evidence type="ECO:0000313" key="2">
    <source>
        <dbReference type="Proteomes" id="UP000069771"/>
    </source>
</evidence>
<gene>
    <name evidence="1" type="ORF">AALO17_25600</name>
</gene>
<organism evidence="1 2">
    <name type="scientific">Faecalibaculum rodentium</name>
    <dbReference type="NCBI Taxonomy" id="1702221"/>
    <lineage>
        <taxon>Bacteria</taxon>
        <taxon>Bacillati</taxon>
        <taxon>Bacillota</taxon>
        <taxon>Erysipelotrichia</taxon>
        <taxon>Erysipelotrichales</taxon>
        <taxon>Erysipelotrichaceae</taxon>
        <taxon>Faecalibaculum</taxon>
    </lineage>
</organism>